<reference evidence="4 5" key="1">
    <citation type="submission" date="2015-01" db="EMBL/GenBank/DDBJ databases">
        <title>Genome Assembly of Bacillus badius MTCC 1458.</title>
        <authorList>
            <person name="Verma A."/>
            <person name="Khatri I."/>
            <person name="Mual P."/>
            <person name="Subramanian S."/>
            <person name="Krishnamurthi S."/>
        </authorList>
    </citation>
    <scope>NUCLEOTIDE SEQUENCE [LARGE SCALE GENOMIC DNA]</scope>
    <source>
        <strain evidence="4 5">MTCC 1458</strain>
    </source>
</reference>
<dbReference type="Gene3D" id="2.60.40.790">
    <property type="match status" value="1"/>
</dbReference>
<accession>A0ABR5AT26</accession>
<dbReference type="Pfam" id="PF00011">
    <property type="entry name" value="HSP20"/>
    <property type="match status" value="1"/>
</dbReference>
<sequence>MGFEKNNLPGLFNGSFHHFVKSIDSFFDESLKHLDSFLSQNVFPVEWYETESDMIIEADLPGHKREHIQVEVLGNQLRIAVEHADMTTIHHHEQVYSHRKQSLQKIERCLTLPFSISEKDTHATYKNGLLRIITPKQPHDKRFVDIE</sequence>
<evidence type="ECO:0000256" key="1">
    <source>
        <dbReference type="PROSITE-ProRule" id="PRU00285"/>
    </source>
</evidence>
<comment type="caution">
    <text evidence="4">The sequence shown here is derived from an EMBL/GenBank/DDBJ whole genome shotgun (WGS) entry which is preliminary data.</text>
</comment>
<dbReference type="Proteomes" id="UP000031982">
    <property type="component" value="Unassembled WGS sequence"/>
</dbReference>
<dbReference type="InterPro" id="IPR008978">
    <property type="entry name" value="HSP20-like_chaperone"/>
</dbReference>
<keyword evidence="4" id="KW-0346">Stress response</keyword>
<dbReference type="PROSITE" id="PS01031">
    <property type="entry name" value="SHSP"/>
    <property type="match status" value="1"/>
</dbReference>
<dbReference type="InterPro" id="IPR031107">
    <property type="entry name" value="Small_HSP"/>
</dbReference>
<dbReference type="CDD" id="cd06464">
    <property type="entry name" value="ACD_sHsps-like"/>
    <property type="match status" value="1"/>
</dbReference>
<organism evidence="4 5">
    <name type="scientific">Bacillus badius</name>
    <dbReference type="NCBI Taxonomy" id="1455"/>
    <lineage>
        <taxon>Bacteria</taxon>
        <taxon>Bacillati</taxon>
        <taxon>Bacillota</taxon>
        <taxon>Bacilli</taxon>
        <taxon>Bacillales</taxon>
        <taxon>Bacillaceae</taxon>
        <taxon>Pseudobacillus</taxon>
    </lineage>
</organism>
<dbReference type="SUPFAM" id="SSF49764">
    <property type="entry name" value="HSP20-like chaperones"/>
    <property type="match status" value="1"/>
</dbReference>
<comment type="similarity">
    <text evidence="1 2">Belongs to the small heat shock protein (HSP20) family.</text>
</comment>
<dbReference type="InterPro" id="IPR002068">
    <property type="entry name" value="A-crystallin/Hsp20_dom"/>
</dbReference>
<evidence type="ECO:0000313" key="5">
    <source>
        <dbReference type="Proteomes" id="UP000031982"/>
    </source>
</evidence>
<dbReference type="PANTHER" id="PTHR11527">
    <property type="entry name" value="HEAT-SHOCK PROTEIN 20 FAMILY MEMBER"/>
    <property type="match status" value="1"/>
</dbReference>
<proteinExistence type="inferred from homology"/>
<evidence type="ECO:0000259" key="3">
    <source>
        <dbReference type="PROSITE" id="PS01031"/>
    </source>
</evidence>
<evidence type="ECO:0000256" key="2">
    <source>
        <dbReference type="RuleBase" id="RU003616"/>
    </source>
</evidence>
<protein>
    <submittedName>
        <fullName evidence="4">Heat shock protein class I</fullName>
    </submittedName>
</protein>
<keyword evidence="5" id="KW-1185">Reference proteome</keyword>
<feature type="domain" description="SHSP" evidence="3">
    <location>
        <begin position="36"/>
        <end position="147"/>
    </location>
</feature>
<dbReference type="EMBL" id="JXLP01000011">
    <property type="protein sequence ID" value="KIL77903.1"/>
    <property type="molecule type" value="Genomic_DNA"/>
</dbReference>
<name>A0ABR5AT26_BACBA</name>
<dbReference type="RefSeq" id="WP_041097613.1">
    <property type="nucleotide sequence ID" value="NZ_JARTHD010000017.1"/>
</dbReference>
<gene>
    <name evidence="4" type="ORF">SD77_0882</name>
</gene>
<evidence type="ECO:0000313" key="4">
    <source>
        <dbReference type="EMBL" id="KIL77903.1"/>
    </source>
</evidence>